<comment type="similarity">
    <text evidence="2">Belongs to the ELAPOR family.</text>
</comment>
<dbReference type="InterPro" id="IPR056606">
    <property type="entry name" value="Elapor1/2_C"/>
</dbReference>
<reference evidence="13" key="1">
    <citation type="submission" date="2021-01" db="UniProtKB">
        <authorList>
            <consortium name="EnsemblMetazoa"/>
        </authorList>
    </citation>
    <scope>IDENTIFICATION</scope>
</reference>
<evidence type="ECO:0000256" key="1">
    <source>
        <dbReference type="ARBA" id="ARBA00004251"/>
    </source>
</evidence>
<dbReference type="Pfam" id="PF23089">
    <property type="entry name" value="ELAPOR1_C"/>
    <property type="match status" value="1"/>
</dbReference>
<dbReference type="GeneID" id="136820713"/>
<dbReference type="Gene3D" id="2.70.130.10">
    <property type="entry name" value="Mannose-6-phosphate receptor binding domain"/>
    <property type="match status" value="1"/>
</dbReference>
<dbReference type="InterPro" id="IPR039181">
    <property type="entry name" value="Elapor1/2"/>
</dbReference>
<evidence type="ECO:0000256" key="10">
    <source>
        <dbReference type="SAM" id="Phobius"/>
    </source>
</evidence>
<proteinExistence type="inferred from homology"/>
<dbReference type="EnsemblMetazoa" id="CLYHEMT006066.1">
    <property type="protein sequence ID" value="CLYHEMP006066.1"/>
    <property type="gene ID" value="CLYHEMG006066"/>
</dbReference>
<evidence type="ECO:0000259" key="12">
    <source>
        <dbReference type="PROSITE" id="PS51914"/>
    </source>
</evidence>
<dbReference type="Proteomes" id="UP000594262">
    <property type="component" value="Unplaced"/>
</dbReference>
<dbReference type="PANTHER" id="PTHR22727:SF15">
    <property type="entry name" value="MRH DOMAIN-CONTAINING PROTEIN"/>
    <property type="match status" value="1"/>
</dbReference>
<evidence type="ECO:0000313" key="13">
    <source>
        <dbReference type="EnsemblMetazoa" id="CLYHEMP006066.1"/>
    </source>
</evidence>
<dbReference type="SMART" id="SM01411">
    <property type="entry name" value="Ephrin_rec_like"/>
    <property type="match status" value="4"/>
</dbReference>
<dbReference type="InterPro" id="IPR056607">
    <property type="entry name" value="Elapor1/2_MRH"/>
</dbReference>
<feature type="domain" description="MRH" evidence="12">
    <location>
        <begin position="643"/>
        <end position="837"/>
    </location>
</feature>
<feature type="transmembrane region" description="Helical" evidence="10">
    <location>
        <begin position="893"/>
        <end position="914"/>
    </location>
</feature>
<organism evidence="13 14">
    <name type="scientific">Clytia hemisphaerica</name>
    <dbReference type="NCBI Taxonomy" id="252671"/>
    <lineage>
        <taxon>Eukaryota</taxon>
        <taxon>Metazoa</taxon>
        <taxon>Cnidaria</taxon>
        <taxon>Hydrozoa</taxon>
        <taxon>Hydroidolina</taxon>
        <taxon>Leptothecata</taxon>
        <taxon>Obeliida</taxon>
        <taxon>Clytiidae</taxon>
        <taxon>Clytia</taxon>
    </lineage>
</organism>
<name>A0A7M5V4R2_9CNID</name>
<dbReference type="OrthoDB" id="439917at2759"/>
<keyword evidence="8" id="KW-1015">Disulfide bond</keyword>
<dbReference type="Pfam" id="PF23087">
    <property type="entry name" value="MRH_ELAPOR1_9th"/>
    <property type="match status" value="1"/>
</dbReference>
<keyword evidence="4 10" id="KW-0812">Transmembrane</keyword>
<dbReference type="RefSeq" id="XP_066933031.1">
    <property type="nucleotide sequence ID" value="XM_067076930.1"/>
</dbReference>
<dbReference type="PANTHER" id="PTHR22727">
    <property type="entry name" value="PROTEIN CBG13728"/>
    <property type="match status" value="1"/>
</dbReference>
<evidence type="ECO:0000256" key="11">
    <source>
        <dbReference type="SAM" id="SignalP"/>
    </source>
</evidence>
<accession>A0A7M5V4R2</accession>
<evidence type="ECO:0000256" key="3">
    <source>
        <dbReference type="ARBA" id="ARBA00022475"/>
    </source>
</evidence>
<evidence type="ECO:0000313" key="14">
    <source>
        <dbReference type="Proteomes" id="UP000594262"/>
    </source>
</evidence>
<keyword evidence="6 10" id="KW-1133">Transmembrane helix</keyword>
<sequence>MNFSILSCCLIFLLSTFTHGQQNGSTTICRMDQMQYVYTPCDKNDNVWRVQIPSTECLIDQPAKPVKGVKCSTTCQAGEFLDINTQKCEQCQDGYFSVGDGKRFSSWDELPQGFKSRGFSDINSFEKTHKSGKEDPCYYSGWNLKGDYLMSNGSSCRSVLKFETELLKKGNISFTVKSSSDNTLFHVWSEAGGCANPYSNEEITPEDSSESYYTPTEKWTRHTLTLKKGQNTLYFVASHFKSYIETKSGEDYDSQSDNAVLMKDIVVRGYAYSQQCDKCDAGTRSTKGASVCETCPANTFSTAGSSVCQLCPKSQYSPPGSDKCIERKPCTKGDYHQFWDNCKSDKTRKKYEWNDPKTCDETLKGAVKLPADGPLIRCPGCNPGFENNGTDCLLCKKNYYNEDGRGACKKCPPQTRGAPKFHFKYWKKLPGKMMHLYCLARPETGCKTSQGWTLHDDHISSGLGHADDAELLMYILVPGFTSQKSTFKMTYQVVCPSGNCRLRIQTVEAANLIEDIRKVDGNAERSTITHTRLSSAKTRYRITFEKKYNPNMQTYKYADSTLNIFEIEVTNVVGGGAEKCESCKDNQQNCIKCEPGTYIDGWKCVKCPKDTYSSGLDSIVGVQSCKKCPVNTISEPGSTECHSHCLISINSGDAALSQTFNLTALAGMHTVNADDRFTTKGYSYHHAYALSICGHPYKPSVCVNNATTKEKASELTAAICRNTMIPDNDKLLSAQPISIGEYVESIEVINNTFTANSTGQEVKETAIDANGNIVFLFFSRRYTDVCLKGTSASVTLICDKTKTGQGKLEIGDETCKTETCNGCMYHFTWRTVHACARCTFNDYKTIQSGCTKGKKTLHYVWKENRKCMGGVEKPEDRTEECSIFEKSILDFKLVILGFLVFGLALAIIVLVLCYRNKRLSYKYSRLIDASQSKDGELPAADTCAYEEGEEEEDEVILTRSKGRKPKILDRLKGMRKQKDDFSEFETINLDSIKGLSDDEDEEEI</sequence>
<dbReference type="InterPro" id="IPR044865">
    <property type="entry name" value="MRH_dom"/>
</dbReference>
<keyword evidence="5 11" id="KW-0732">Signal</keyword>
<dbReference type="SUPFAM" id="SSF57184">
    <property type="entry name" value="Growth factor receptor domain"/>
    <property type="match status" value="1"/>
</dbReference>
<dbReference type="GO" id="GO:0005886">
    <property type="term" value="C:plasma membrane"/>
    <property type="evidence" value="ECO:0007669"/>
    <property type="project" value="UniProtKB-SubCell"/>
</dbReference>
<keyword evidence="14" id="KW-1185">Reference proteome</keyword>
<evidence type="ECO:0000256" key="2">
    <source>
        <dbReference type="ARBA" id="ARBA00007627"/>
    </source>
</evidence>
<evidence type="ECO:0000256" key="5">
    <source>
        <dbReference type="ARBA" id="ARBA00022729"/>
    </source>
</evidence>
<dbReference type="Gene3D" id="2.10.50.10">
    <property type="entry name" value="Tumor Necrosis Factor Receptor, subunit A, domain 2"/>
    <property type="match status" value="1"/>
</dbReference>
<dbReference type="AlphaFoldDB" id="A0A7M5V4R2"/>
<dbReference type="PROSITE" id="PS51914">
    <property type="entry name" value="MRH"/>
    <property type="match status" value="1"/>
</dbReference>
<keyword evidence="3" id="KW-1003">Cell membrane</keyword>
<protein>
    <recommendedName>
        <fullName evidence="12">MRH domain-containing protein</fullName>
    </recommendedName>
</protein>
<keyword evidence="7 10" id="KW-0472">Membrane</keyword>
<evidence type="ECO:0000256" key="8">
    <source>
        <dbReference type="ARBA" id="ARBA00023157"/>
    </source>
</evidence>
<dbReference type="InterPro" id="IPR009011">
    <property type="entry name" value="Man6P_isomerase_rcpt-bd_dom_sf"/>
</dbReference>
<feature type="signal peptide" evidence="11">
    <location>
        <begin position="1"/>
        <end position="20"/>
    </location>
</feature>
<keyword evidence="9" id="KW-0325">Glycoprotein</keyword>
<feature type="chain" id="PRO_5029455746" description="MRH domain-containing protein" evidence="11">
    <location>
        <begin position="21"/>
        <end position="1004"/>
    </location>
</feature>
<dbReference type="SUPFAM" id="SSF50911">
    <property type="entry name" value="Mannose 6-phosphate receptor domain"/>
    <property type="match status" value="1"/>
</dbReference>
<evidence type="ECO:0000256" key="6">
    <source>
        <dbReference type="ARBA" id="ARBA00022989"/>
    </source>
</evidence>
<evidence type="ECO:0000256" key="9">
    <source>
        <dbReference type="ARBA" id="ARBA00023180"/>
    </source>
</evidence>
<comment type="subcellular location">
    <subcellularLocation>
        <location evidence="1">Cell membrane</location>
        <topology evidence="1">Single-pass type I membrane protein</topology>
    </subcellularLocation>
</comment>
<dbReference type="Pfam" id="PF23032">
    <property type="entry name" value="GBD_ELAPOR1-like_3rd"/>
    <property type="match status" value="1"/>
</dbReference>
<evidence type="ECO:0000256" key="4">
    <source>
        <dbReference type="ARBA" id="ARBA00022692"/>
    </source>
</evidence>
<dbReference type="InterPro" id="IPR056609">
    <property type="entry name" value="Elapor1-like_3rd"/>
</dbReference>
<evidence type="ECO:0000256" key="7">
    <source>
        <dbReference type="ARBA" id="ARBA00023136"/>
    </source>
</evidence>
<dbReference type="InterPro" id="IPR009030">
    <property type="entry name" value="Growth_fac_rcpt_cys_sf"/>
</dbReference>